<evidence type="ECO:0000313" key="8">
    <source>
        <dbReference type="Proteomes" id="UP000460157"/>
    </source>
</evidence>
<dbReference type="Pfam" id="PF13847">
    <property type="entry name" value="Methyltransf_31"/>
    <property type="match status" value="1"/>
</dbReference>
<reference evidence="7 8" key="1">
    <citation type="submission" date="2019-12" db="EMBL/GenBank/DDBJ databases">
        <title>Nesterenkonia muleiensis sp. nov., a novel actinobacterium isolated from sap of Populus euphratica.</title>
        <authorList>
            <person name="Wang R."/>
        </authorList>
    </citation>
    <scope>NUCLEOTIDE SEQUENCE [LARGE SCALE GENOMIC DNA]</scope>
    <source>
        <strain evidence="7 8">F10</strain>
    </source>
</reference>
<keyword evidence="8" id="KW-1185">Reference proteome</keyword>
<dbReference type="GO" id="GO:0032259">
    <property type="term" value="P:methylation"/>
    <property type="evidence" value="ECO:0007669"/>
    <property type="project" value="UniProtKB-KW"/>
</dbReference>
<evidence type="ECO:0000256" key="1">
    <source>
        <dbReference type="ARBA" id="ARBA00022603"/>
    </source>
</evidence>
<organism evidence="7 8">
    <name type="scientific">Nesterenkonia alkaliphila</name>
    <dbReference type="NCBI Taxonomy" id="1463631"/>
    <lineage>
        <taxon>Bacteria</taxon>
        <taxon>Bacillati</taxon>
        <taxon>Actinomycetota</taxon>
        <taxon>Actinomycetes</taxon>
        <taxon>Micrococcales</taxon>
        <taxon>Micrococcaceae</taxon>
        <taxon>Nesterenkonia</taxon>
    </lineage>
</organism>
<dbReference type="SUPFAM" id="SSF53335">
    <property type="entry name" value="S-adenosyl-L-methionine-dependent methyltransferases"/>
    <property type="match status" value="1"/>
</dbReference>
<evidence type="ECO:0000313" key="7">
    <source>
        <dbReference type="EMBL" id="MVT25337.1"/>
    </source>
</evidence>
<dbReference type="OrthoDB" id="9800643at2"/>
<feature type="binding site" evidence="4">
    <location>
        <position position="195"/>
    </location>
    <ligand>
        <name>S-adenosyl-L-methionine</name>
        <dbReference type="ChEBI" id="CHEBI:59789"/>
    </ligand>
</feature>
<comment type="caution">
    <text evidence="7">The sequence shown here is derived from an EMBL/GenBank/DDBJ whole genome shotgun (WGS) entry which is preliminary data.</text>
</comment>
<dbReference type="GO" id="GO:0102559">
    <property type="term" value="F:peptide chain release factor N(5)-glutamine methyltransferase activity"/>
    <property type="evidence" value="ECO:0007669"/>
    <property type="project" value="UniProtKB-EC"/>
</dbReference>
<dbReference type="PANTHER" id="PTHR18895:SF74">
    <property type="entry name" value="MTRF1L RELEASE FACTOR GLUTAMINE METHYLTRANSFERASE"/>
    <property type="match status" value="1"/>
</dbReference>
<evidence type="ECO:0000256" key="4">
    <source>
        <dbReference type="HAMAP-Rule" id="MF_02126"/>
    </source>
</evidence>
<evidence type="ECO:0000259" key="6">
    <source>
        <dbReference type="Pfam" id="PF17827"/>
    </source>
</evidence>
<dbReference type="RefSeq" id="WP_157321205.1">
    <property type="nucleotide sequence ID" value="NZ_BMFX01000022.1"/>
</dbReference>
<dbReference type="HAMAP" id="MF_02126">
    <property type="entry name" value="RF_methyltr_PrmC"/>
    <property type="match status" value="1"/>
</dbReference>
<dbReference type="InterPro" id="IPR002052">
    <property type="entry name" value="DNA_methylase_N6_adenine_CS"/>
</dbReference>
<dbReference type="Gene3D" id="3.40.50.150">
    <property type="entry name" value="Vaccinia Virus protein VP39"/>
    <property type="match status" value="1"/>
</dbReference>
<keyword evidence="3 4" id="KW-0949">S-adenosyl-L-methionine</keyword>
<keyword evidence="1 4" id="KW-0489">Methyltransferase</keyword>
<dbReference type="InterPro" id="IPR019874">
    <property type="entry name" value="RF_methyltr_PrmC"/>
</dbReference>
<dbReference type="Gene3D" id="1.10.8.10">
    <property type="entry name" value="DNA helicase RuvA subunit, C-terminal domain"/>
    <property type="match status" value="1"/>
</dbReference>
<feature type="domain" description="Release factor glutamine methyltransferase N-terminal" evidence="6">
    <location>
        <begin position="6"/>
        <end position="78"/>
    </location>
</feature>
<dbReference type="NCBIfam" id="TIGR00536">
    <property type="entry name" value="hemK_fam"/>
    <property type="match status" value="1"/>
</dbReference>
<evidence type="ECO:0000259" key="5">
    <source>
        <dbReference type="Pfam" id="PF13847"/>
    </source>
</evidence>
<dbReference type="Proteomes" id="UP000460157">
    <property type="component" value="Unassembled WGS sequence"/>
</dbReference>
<feature type="binding site" evidence="4">
    <location>
        <position position="151"/>
    </location>
    <ligand>
        <name>S-adenosyl-L-methionine</name>
        <dbReference type="ChEBI" id="CHEBI:59789"/>
    </ligand>
</feature>
<dbReference type="PANTHER" id="PTHR18895">
    <property type="entry name" value="HEMK METHYLTRANSFERASE"/>
    <property type="match status" value="1"/>
</dbReference>
<dbReference type="InterPro" id="IPR029063">
    <property type="entry name" value="SAM-dependent_MTases_sf"/>
</dbReference>
<evidence type="ECO:0000256" key="2">
    <source>
        <dbReference type="ARBA" id="ARBA00022679"/>
    </source>
</evidence>
<dbReference type="Pfam" id="PF17827">
    <property type="entry name" value="PrmC_N"/>
    <property type="match status" value="1"/>
</dbReference>
<accession>A0A7K1UFU6</accession>
<keyword evidence="2 4" id="KW-0808">Transferase</keyword>
<feature type="domain" description="Methyltransferase" evidence="5">
    <location>
        <begin position="123"/>
        <end position="276"/>
    </location>
</feature>
<feature type="binding site" evidence="4">
    <location>
        <begin position="195"/>
        <end position="198"/>
    </location>
    <ligand>
        <name>substrate</name>
    </ligand>
</feature>
<comment type="caution">
    <text evidence="4">Lacks conserved residue(s) required for the propagation of feature annotation.</text>
</comment>
<dbReference type="InterPro" id="IPR025714">
    <property type="entry name" value="Methyltranfer_dom"/>
</dbReference>
<dbReference type="InterPro" id="IPR004556">
    <property type="entry name" value="HemK-like"/>
</dbReference>
<dbReference type="AlphaFoldDB" id="A0A7K1UFU6"/>
<evidence type="ECO:0000256" key="3">
    <source>
        <dbReference type="ARBA" id="ARBA00022691"/>
    </source>
</evidence>
<comment type="function">
    <text evidence="4">Methylates the class 1 translation termination release factors RF1/PrfA and RF2/PrfB on the glutamine residue of the universally conserved GGQ motif.</text>
</comment>
<dbReference type="NCBIfam" id="TIGR03534">
    <property type="entry name" value="RF_mod_PrmC"/>
    <property type="match status" value="1"/>
</dbReference>
<dbReference type="InterPro" id="IPR040758">
    <property type="entry name" value="PrmC_N"/>
</dbReference>
<proteinExistence type="inferred from homology"/>
<comment type="catalytic activity">
    <reaction evidence="4">
        <text>L-glutaminyl-[peptide chain release factor] + S-adenosyl-L-methionine = N(5)-methyl-L-glutaminyl-[peptide chain release factor] + S-adenosyl-L-homocysteine + H(+)</text>
        <dbReference type="Rhea" id="RHEA:42896"/>
        <dbReference type="Rhea" id="RHEA-COMP:10271"/>
        <dbReference type="Rhea" id="RHEA-COMP:10272"/>
        <dbReference type="ChEBI" id="CHEBI:15378"/>
        <dbReference type="ChEBI" id="CHEBI:30011"/>
        <dbReference type="ChEBI" id="CHEBI:57856"/>
        <dbReference type="ChEBI" id="CHEBI:59789"/>
        <dbReference type="ChEBI" id="CHEBI:61891"/>
        <dbReference type="EC" id="2.1.1.297"/>
    </reaction>
</comment>
<sequence length="294" mass="31101">MTELDQLLRRAAAALAEAQVPSPQADAELLVGHVLGISRGEVQAAVIAQRQIQHDAAERLTALVAERARRIPLQHLTGRAPFRSLELRVGPGVFIPRPETETIVELVLQRLGKLASGGTAQPRVVDLGTGSGAIAASLAAEFPQAEVHAVEVSAAAAAWAEQNFESLPAGAAGITLHRCDLRDFTEAGFDVVVSNPPYIPPGMVPAEAEVREHDPEIALYGGGADGLQLPRAVIETAKRILKPGGWFILEHAEVQAEALSELCAADPELEAVSTHQDLTGRDRATSAVVKEYSA</sequence>
<protein>
    <recommendedName>
        <fullName evidence="4">Release factor glutamine methyltransferase</fullName>
        <shortName evidence="4">RF MTase</shortName>
        <ecNumber evidence="4">2.1.1.297</ecNumber>
    </recommendedName>
    <alternativeName>
        <fullName evidence="4">N5-glutamine methyltransferase PrmC</fullName>
    </alternativeName>
    <alternativeName>
        <fullName evidence="4">Protein-(glutamine-N5) MTase PrmC</fullName>
    </alternativeName>
    <alternativeName>
        <fullName evidence="4">Protein-glutamine N-methyltransferase PrmC</fullName>
    </alternativeName>
</protein>
<feature type="binding site" evidence="4">
    <location>
        <begin position="128"/>
        <end position="132"/>
    </location>
    <ligand>
        <name>S-adenosyl-L-methionine</name>
        <dbReference type="ChEBI" id="CHEBI:59789"/>
    </ligand>
</feature>
<dbReference type="EC" id="2.1.1.297" evidence="4"/>
<name>A0A7K1UFU6_9MICC</name>
<dbReference type="PROSITE" id="PS00092">
    <property type="entry name" value="N6_MTASE"/>
    <property type="match status" value="1"/>
</dbReference>
<gene>
    <name evidence="4 7" type="primary">prmC</name>
    <name evidence="7" type="ORF">GNZ21_02995</name>
</gene>
<dbReference type="GO" id="GO:0003676">
    <property type="term" value="F:nucleic acid binding"/>
    <property type="evidence" value="ECO:0007669"/>
    <property type="project" value="InterPro"/>
</dbReference>
<comment type="similarity">
    <text evidence="4">Belongs to the protein N5-glutamine methyltransferase family. PrmC subfamily.</text>
</comment>
<dbReference type="InterPro" id="IPR050320">
    <property type="entry name" value="N5-glutamine_MTase"/>
</dbReference>
<dbReference type="EMBL" id="WRPM01000022">
    <property type="protein sequence ID" value="MVT25337.1"/>
    <property type="molecule type" value="Genomic_DNA"/>
</dbReference>
<dbReference type="CDD" id="cd02440">
    <property type="entry name" value="AdoMet_MTases"/>
    <property type="match status" value="1"/>
</dbReference>